<dbReference type="Gene3D" id="3.90.550.10">
    <property type="entry name" value="Spore Coat Polysaccharide Biosynthesis Protein SpsA, Chain A"/>
    <property type="match status" value="1"/>
</dbReference>
<evidence type="ECO:0000256" key="7">
    <source>
        <dbReference type="ARBA" id="ARBA00023150"/>
    </source>
</evidence>
<dbReference type="GO" id="GO:1902758">
    <property type="term" value="P:bis(molybdopterin guanine dinucleotide)molybdenum biosynthetic process"/>
    <property type="evidence" value="ECO:0007669"/>
    <property type="project" value="TreeGrafter"/>
</dbReference>
<dbReference type="GO" id="GO:0061603">
    <property type="term" value="F:molybdenum cofactor guanylyltransferase activity"/>
    <property type="evidence" value="ECO:0007669"/>
    <property type="project" value="UniProtKB-EC"/>
</dbReference>
<keyword evidence="11" id="KW-0548">Nucleotidyltransferase</keyword>
<dbReference type="EC" id="2.7.7.77" evidence="8"/>
<comment type="domain">
    <text evidence="8">The N-terminal domain determines nucleotide recognition and specific binding, while the C-terminal domain determines the specific binding to the target protein.</text>
</comment>
<evidence type="ECO:0000313" key="11">
    <source>
        <dbReference type="EMBL" id="VTZ60722.1"/>
    </source>
</evidence>
<keyword evidence="3 8" id="KW-0479">Metal-binding</keyword>
<dbReference type="PANTHER" id="PTHR19136">
    <property type="entry name" value="MOLYBDENUM COFACTOR GUANYLYLTRANSFERASE"/>
    <property type="match status" value="1"/>
</dbReference>
<evidence type="ECO:0000256" key="5">
    <source>
        <dbReference type="ARBA" id="ARBA00022842"/>
    </source>
</evidence>
<feature type="binding site" evidence="8">
    <location>
        <position position="110"/>
    </location>
    <ligand>
        <name>GTP</name>
        <dbReference type="ChEBI" id="CHEBI:37565"/>
    </ligand>
</feature>
<dbReference type="HAMAP" id="MF_00316">
    <property type="entry name" value="MobA"/>
    <property type="match status" value="1"/>
</dbReference>
<dbReference type="EMBL" id="CABFNB010000082">
    <property type="protein sequence ID" value="VTZ60722.1"/>
    <property type="molecule type" value="Genomic_DNA"/>
</dbReference>
<organism evidence="11">
    <name type="scientific">Sinorhizobium medicae</name>
    <dbReference type="NCBI Taxonomy" id="110321"/>
    <lineage>
        <taxon>Bacteria</taxon>
        <taxon>Pseudomonadati</taxon>
        <taxon>Pseudomonadota</taxon>
        <taxon>Alphaproteobacteria</taxon>
        <taxon>Hyphomicrobiales</taxon>
        <taxon>Rhizobiaceae</taxon>
        <taxon>Sinorhizobium/Ensifer group</taxon>
        <taxon>Sinorhizobium</taxon>
    </lineage>
</organism>
<dbReference type="NCBIfam" id="TIGR02665">
    <property type="entry name" value="molyb_mobA"/>
    <property type="match status" value="1"/>
</dbReference>
<feature type="binding site" evidence="8">
    <location>
        <position position="29"/>
    </location>
    <ligand>
        <name>GTP</name>
        <dbReference type="ChEBI" id="CHEBI:37565"/>
    </ligand>
</feature>
<comment type="catalytic activity">
    <reaction evidence="8">
        <text>Mo-molybdopterin + GTP + H(+) = Mo-molybdopterin guanine dinucleotide + diphosphate</text>
        <dbReference type="Rhea" id="RHEA:34243"/>
        <dbReference type="ChEBI" id="CHEBI:15378"/>
        <dbReference type="ChEBI" id="CHEBI:33019"/>
        <dbReference type="ChEBI" id="CHEBI:37565"/>
        <dbReference type="ChEBI" id="CHEBI:71302"/>
        <dbReference type="ChEBI" id="CHEBI:71310"/>
        <dbReference type="EC" id="2.7.7.77"/>
    </reaction>
</comment>
<dbReference type="InterPro" id="IPR013482">
    <property type="entry name" value="Molybde_CF_guanTrfase"/>
</dbReference>
<evidence type="ECO:0000256" key="6">
    <source>
        <dbReference type="ARBA" id="ARBA00023134"/>
    </source>
</evidence>
<evidence type="ECO:0000256" key="4">
    <source>
        <dbReference type="ARBA" id="ARBA00022741"/>
    </source>
</evidence>
<dbReference type="GO" id="GO:0046872">
    <property type="term" value="F:metal ion binding"/>
    <property type="evidence" value="ECO:0007669"/>
    <property type="project" value="UniProtKB-KW"/>
</dbReference>
<dbReference type="InterPro" id="IPR025877">
    <property type="entry name" value="MobA-like_NTP_Trfase"/>
</dbReference>
<comment type="similarity">
    <text evidence="8">Belongs to the MobA family.</text>
</comment>
<dbReference type="Proteomes" id="UP000507954">
    <property type="component" value="Unassembled WGS sequence"/>
</dbReference>
<dbReference type="GO" id="GO:0005525">
    <property type="term" value="F:GTP binding"/>
    <property type="evidence" value="ECO:0007669"/>
    <property type="project" value="UniProtKB-UniRule"/>
</dbReference>
<dbReference type="SUPFAM" id="SSF53448">
    <property type="entry name" value="Nucleotide-diphospho-sugar transferases"/>
    <property type="match status" value="1"/>
</dbReference>
<comment type="function">
    <text evidence="8">Transfers a GMP moiety from GTP to Mo-molybdopterin (Mo-MPT) cofactor (Moco or molybdenum cofactor) to form Mo-molybdopterin guanine dinucleotide (Mo-MGD) cofactor.</text>
</comment>
<keyword evidence="1 8" id="KW-0963">Cytoplasm</keyword>
<feature type="binding site" evidence="8">
    <location>
        <position position="110"/>
    </location>
    <ligand>
        <name>Mg(2+)</name>
        <dbReference type="ChEBI" id="CHEBI:18420"/>
    </ligand>
</feature>
<feature type="binding site" evidence="8">
    <location>
        <position position="75"/>
    </location>
    <ligand>
        <name>GTP</name>
        <dbReference type="ChEBI" id="CHEBI:37565"/>
    </ligand>
</feature>
<keyword evidence="6 8" id="KW-0342">GTP-binding</keyword>
<dbReference type="AlphaFoldDB" id="A0A508WTH1"/>
<accession>A0A508WTH1</accession>
<reference evidence="11" key="1">
    <citation type="submission" date="2019-06" db="EMBL/GenBank/DDBJ databases">
        <authorList>
            <person name="Le Quere A."/>
            <person name="Colella S."/>
        </authorList>
    </citation>
    <scope>NUCLEOTIDE SEQUENCE</scope>
    <source>
        <strain evidence="11">EmedicaeMD41</strain>
    </source>
</reference>
<dbReference type="InterPro" id="IPR029044">
    <property type="entry name" value="Nucleotide-diphossugar_trans"/>
</dbReference>
<dbReference type="RefSeq" id="WP_180161721.1">
    <property type="nucleotide sequence ID" value="NZ_CABFNB010000082.1"/>
</dbReference>
<dbReference type="CDD" id="cd02503">
    <property type="entry name" value="MobA"/>
    <property type="match status" value="1"/>
</dbReference>
<dbReference type="GO" id="GO:0005737">
    <property type="term" value="C:cytoplasm"/>
    <property type="evidence" value="ECO:0007669"/>
    <property type="project" value="UniProtKB-SubCell"/>
</dbReference>
<evidence type="ECO:0000256" key="3">
    <source>
        <dbReference type="ARBA" id="ARBA00022723"/>
    </source>
</evidence>
<evidence type="ECO:0000256" key="2">
    <source>
        <dbReference type="ARBA" id="ARBA00022679"/>
    </source>
</evidence>
<comment type="cofactor">
    <cofactor evidence="8">
        <name>Mg(2+)</name>
        <dbReference type="ChEBI" id="CHEBI:18420"/>
    </cofactor>
</comment>
<protein>
    <recommendedName>
        <fullName evidence="8">Molybdenum cofactor guanylyltransferase</fullName>
        <shortName evidence="8">MoCo guanylyltransferase</shortName>
        <ecNumber evidence="8">2.7.7.77</ecNumber>
    </recommendedName>
    <alternativeName>
        <fullName evidence="8">GTP:molybdopterin guanylyltransferase</fullName>
    </alternativeName>
    <alternativeName>
        <fullName evidence="8">Mo-MPT guanylyltransferase</fullName>
    </alternativeName>
    <alternativeName>
        <fullName evidence="8">Molybdopterin guanylyltransferase</fullName>
    </alternativeName>
    <alternativeName>
        <fullName evidence="8">Molybdopterin-guanine dinucleotide synthase</fullName>
        <shortName evidence="8">MGD synthase</shortName>
    </alternativeName>
</protein>
<evidence type="ECO:0000259" key="10">
    <source>
        <dbReference type="Pfam" id="PF12804"/>
    </source>
</evidence>
<dbReference type="Pfam" id="PF12804">
    <property type="entry name" value="NTP_transf_3"/>
    <property type="match status" value="1"/>
</dbReference>
<comment type="subcellular location">
    <subcellularLocation>
        <location evidence="8">Cytoplasm</location>
    </subcellularLocation>
</comment>
<keyword evidence="5 8" id="KW-0460">Magnesium</keyword>
<keyword evidence="4 8" id="KW-0547">Nucleotide-binding</keyword>
<comment type="subunit">
    <text evidence="8">Monomer.</text>
</comment>
<sequence>MTGGPSDASSRPPAVILAGGRSSRMGHPKAEVILGGRSMLMRVIERLRPQVGETAVNLNSDPALVPATDLEILPDTLPGFLGPLAGVLAALRHAALNSPEASHVLTVPVDTPFFPTNLAARLTTAIHSATEIAVAFSAGEMHPLFALWPVALADDLEAWLQTDEKRRARGFIARHASTSVEFPLIPTAAGPLDPFFNINTPEERHQAEAWLHRIEDCGT</sequence>
<evidence type="ECO:0000256" key="8">
    <source>
        <dbReference type="HAMAP-Rule" id="MF_00316"/>
    </source>
</evidence>
<keyword evidence="2 8" id="KW-0808">Transferase</keyword>
<keyword evidence="7 8" id="KW-0501">Molybdenum cofactor biosynthesis</keyword>
<dbReference type="PANTHER" id="PTHR19136:SF81">
    <property type="entry name" value="MOLYBDENUM COFACTOR GUANYLYLTRANSFERASE"/>
    <property type="match status" value="1"/>
</dbReference>
<gene>
    <name evidence="8 11" type="primary">mobA</name>
    <name evidence="11" type="ORF">EMEDMD4_180138</name>
</gene>
<feature type="domain" description="MobA-like NTP transferase" evidence="10">
    <location>
        <begin position="14"/>
        <end position="175"/>
    </location>
</feature>
<proteinExistence type="inferred from homology"/>
<evidence type="ECO:0000256" key="1">
    <source>
        <dbReference type="ARBA" id="ARBA00022490"/>
    </source>
</evidence>
<feature type="binding site" evidence="8">
    <location>
        <position position="57"/>
    </location>
    <ligand>
        <name>GTP</name>
        <dbReference type="ChEBI" id="CHEBI:37565"/>
    </ligand>
</feature>
<feature type="binding site" evidence="8">
    <location>
        <begin position="17"/>
        <end position="19"/>
    </location>
    <ligand>
        <name>GTP</name>
        <dbReference type="ChEBI" id="CHEBI:37565"/>
    </ligand>
</feature>
<name>A0A508WTH1_9HYPH</name>
<evidence type="ECO:0000256" key="9">
    <source>
        <dbReference type="SAM" id="MobiDB-lite"/>
    </source>
</evidence>
<feature type="region of interest" description="Disordered" evidence="9">
    <location>
        <begin position="1"/>
        <end position="22"/>
    </location>
</feature>